<dbReference type="EMBL" id="JBHSKV010000001">
    <property type="protein sequence ID" value="MFC5133513.1"/>
    <property type="molecule type" value="Genomic_DNA"/>
</dbReference>
<proteinExistence type="predicted"/>
<organism evidence="2 3">
    <name type="scientific">Halorubrum glutamatedens</name>
    <dbReference type="NCBI Taxonomy" id="2707018"/>
    <lineage>
        <taxon>Archaea</taxon>
        <taxon>Methanobacteriati</taxon>
        <taxon>Methanobacteriota</taxon>
        <taxon>Stenosarchaea group</taxon>
        <taxon>Halobacteria</taxon>
        <taxon>Halobacteriales</taxon>
        <taxon>Haloferacaceae</taxon>
        <taxon>Halorubrum</taxon>
    </lineage>
</organism>
<reference evidence="2 3" key="1">
    <citation type="journal article" date="2019" name="Int. J. Syst. Evol. Microbiol.">
        <title>The Global Catalogue of Microorganisms (GCM) 10K type strain sequencing project: providing services to taxonomists for standard genome sequencing and annotation.</title>
        <authorList>
            <consortium name="The Broad Institute Genomics Platform"/>
            <consortium name="The Broad Institute Genome Sequencing Center for Infectious Disease"/>
            <person name="Wu L."/>
            <person name="Ma J."/>
        </authorList>
    </citation>
    <scope>NUCLEOTIDE SEQUENCE [LARGE SCALE GENOMIC DNA]</scope>
    <source>
        <strain evidence="2 3">CGMCC 1.16026</strain>
    </source>
</reference>
<evidence type="ECO:0000313" key="3">
    <source>
        <dbReference type="Proteomes" id="UP001596145"/>
    </source>
</evidence>
<dbReference type="Proteomes" id="UP001596145">
    <property type="component" value="Unassembled WGS sequence"/>
</dbReference>
<gene>
    <name evidence="2" type="ORF">ACFPJA_02055</name>
</gene>
<protein>
    <submittedName>
        <fullName evidence="2">Uncharacterized protein</fullName>
    </submittedName>
</protein>
<comment type="caution">
    <text evidence="2">The sequence shown here is derived from an EMBL/GenBank/DDBJ whole genome shotgun (WGS) entry which is preliminary data.</text>
</comment>
<name>A0ABD5QMK6_9EURY</name>
<keyword evidence="3" id="KW-1185">Reference proteome</keyword>
<evidence type="ECO:0000313" key="2">
    <source>
        <dbReference type="EMBL" id="MFC5133513.1"/>
    </source>
</evidence>
<dbReference type="RefSeq" id="WP_136516460.1">
    <property type="nucleotide sequence ID" value="NZ_JBHSKV010000001.1"/>
</dbReference>
<accession>A0ABD5QMK6</accession>
<sequence>MQDEKPYWMNLRNPYDGELQWDLNTYFPDFHYREAVEEAGYQLDETGETEVRTDGGFDDLHNGKRTSKVYYWLDPDTGSALEHTGVNDEQTIPFFPDEEAAEAYLERRAENGDKETYESFSLYEARAKKVGDAVDVLTDQSGIEDFVPDGGYPETEDGLQIENPSPETVFFWYDPAGDRLVQEEVDPYDVRGLFETEDDAYRFIDWYADRYGMDDTAHLELYSAEIEYEGQGRSHVPELEPGETRDPPEQAGLGEYTS</sequence>
<feature type="compositionally biased region" description="Basic and acidic residues" evidence="1">
    <location>
        <begin position="230"/>
        <end position="248"/>
    </location>
</feature>
<dbReference type="AlphaFoldDB" id="A0ABD5QMK6"/>
<feature type="region of interest" description="Disordered" evidence="1">
    <location>
        <begin position="229"/>
        <end position="258"/>
    </location>
</feature>
<evidence type="ECO:0000256" key="1">
    <source>
        <dbReference type="SAM" id="MobiDB-lite"/>
    </source>
</evidence>